<dbReference type="Proteomes" id="UP001206639">
    <property type="component" value="Unassembled WGS sequence"/>
</dbReference>
<dbReference type="PANTHER" id="PTHR35569:SF1">
    <property type="entry name" value="CYANAMIDE HYDRATASE DDI2-RELATED"/>
    <property type="match status" value="1"/>
</dbReference>
<sequence length="236" mass="25606">MSIEDQTSQDNDRSMPAGWGLPDSDTCSAAWTLAFDVSPAFIANHCVRSYLFARELAAANGLRSGVDYDDELVFLACLLHDLGVTEYGTGDQRFEVEGADAAVRFLREQRVAEDRANTVWQAIALHTSVGLAERFGPEQSVAFQGISLDINGFEKDRLSAGLVERINATWPRHNLGYAIADLIAQGTQANPLKAPPFSFPAHLHQLINSGVPVTFFDLLAGSPWGDQPVTKAALTS</sequence>
<keyword evidence="3" id="KW-1185">Reference proteome</keyword>
<dbReference type="CDD" id="cd00077">
    <property type="entry name" value="HDc"/>
    <property type="match status" value="1"/>
</dbReference>
<protein>
    <submittedName>
        <fullName evidence="2">HD domain-containing protein</fullName>
    </submittedName>
</protein>
<comment type="caution">
    <text evidence="2">The sequence shown here is derived from an EMBL/GenBank/DDBJ whole genome shotgun (WGS) entry which is preliminary data.</text>
</comment>
<evidence type="ECO:0000313" key="2">
    <source>
        <dbReference type="EMBL" id="MCT7658327.1"/>
    </source>
</evidence>
<dbReference type="Pfam" id="PF01966">
    <property type="entry name" value="HD"/>
    <property type="match status" value="1"/>
</dbReference>
<gene>
    <name evidence="2" type="ORF">N4S67_07820</name>
</gene>
<dbReference type="Gene3D" id="1.10.3210.10">
    <property type="entry name" value="Hypothetical protein af1432"/>
    <property type="match status" value="1"/>
</dbReference>
<accession>A0ABT2M7T2</accession>
<feature type="domain" description="HD" evidence="1">
    <location>
        <begin position="43"/>
        <end position="130"/>
    </location>
</feature>
<dbReference type="InterPro" id="IPR003607">
    <property type="entry name" value="HD/PDEase_dom"/>
</dbReference>
<organism evidence="2 3">
    <name type="scientific">Mycobacterium deserti</name>
    <dbReference type="NCBI Taxonomy" id="2978347"/>
    <lineage>
        <taxon>Bacteria</taxon>
        <taxon>Bacillati</taxon>
        <taxon>Actinomycetota</taxon>
        <taxon>Actinomycetes</taxon>
        <taxon>Mycobacteriales</taxon>
        <taxon>Mycobacteriaceae</taxon>
        <taxon>Mycobacterium</taxon>
    </lineage>
</organism>
<evidence type="ECO:0000313" key="3">
    <source>
        <dbReference type="Proteomes" id="UP001206639"/>
    </source>
</evidence>
<dbReference type="InterPro" id="IPR006674">
    <property type="entry name" value="HD_domain"/>
</dbReference>
<dbReference type="SUPFAM" id="SSF109604">
    <property type="entry name" value="HD-domain/PDEase-like"/>
    <property type="match status" value="1"/>
</dbReference>
<proteinExistence type="predicted"/>
<dbReference type="PANTHER" id="PTHR35569">
    <property type="entry name" value="CYANAMIDE HYDRATASE DDI2-RELATED"/>
    <property type="match status" value="1"/>
</dbReference>
<dbReference type="EMBL" id="JAODWD010000002">
    <property type="protein sequence ID" value="MCT7658327.1"/>
    <property type="molecule type" value="Genomic_DNA"/>
</dbReference>
<name>A0ABT2M7T2_9MYCO</name>
<reference evidence="3" key="1">
    <citation type="submission" date="2023-07" db="EMBL/GenBank/DDBJ databases">
        <authorList>
            <person name="Deng Y."/>
            <person name="Zhang Y.-Q."/>
        </authorList>
    </citation>
    <scope>NUCLEOTIDE SEQUENCE [LARGE SCALE GENOMIC DNA]</scope>
    <source>
        <strain evidence="3">CPCC 205710</strain>
    </source>
</reference>
<evidence type="ECO:0000259" key="1">
    <source>
        <dbReference type="Pfam" id="PF01966"/>
    </source>
</evidence>